<proteinExistence type="predicted"/>
<dbReference type="PROSITE" id="PS51257">
    <property type="entry name" value="PROKAR_LIPOPROTEIN"/>
    <property type="match status" value="1"/>
</dbReference>
<evidence type="ECO:0000313" key="2">
    <source>
        <dbReference type="Proteomes" id="UP000326951"/>
    </source>
</evidence>
<sequence>MKHKSSIFLEVLLVLSVITVLGACSNKVTNQKNLKKVYVEGSFSINVDSPRATVGDADYVFVGRVIQKDKTSYKDTVTVETANGGAKEVSTPYSNYKVSVLKNIKGNLKVDSSIPIQKFGGVNKDHTEIVLYEDDQLPEENKTYVFLAYAQDDGSLLISGPNSNKIIGDNSNEATAKNISLYAKKSDVISDYQNAYEHQIETKRDRSISKYDTMKND</sequence>
<organism evidence="1 2">
    <name type="scientific">Sporolactobacillus terrae</name>
    <dbReference type="NCBI Taxonomy" id="269673"/>
    <lineage>
        <taxon>Bacteria</taxon>
        <taxon>Bacillati</taxon>
        <taxon>Bacillota</taxon>
        <taxon>Bacilli</taxon>
        <taxon>Bacillales</taxon>
        <taxon>Sporolactobacillaceae</taxon>
        <taxon>Sporolactobacillus</taxon>
    </lineage>
</organism>
<dbReference type="AlphaFoldDB" id="A0A5K7X4G1"/>
<dbReference type="EMBL" id="AP021853">
    <property type="protein sequence ID" value="BBN98746.1"/>
    <property type="molecule type" value="Genomic_DNA"/>
</dbReference>
<reference evidence="1 2" key="1">
    <citation type="submission" date="2019-09" db="EMBL/GenBank/DDBJ databases">
        <title>Complete genome sequence of Sporolactobacillus terrae 70-3.</title>
        <authorList>
            <person name="Tanaka N."/>
            <person name="Shiwa Y."/>
            <person name="Fujita N."/>
            <person name="Tanasupawat S."/>
        </authorList>
    </citation>
    <scope>NUCLEOTIDE SEQUENCE [LARGE SCALE GENOMIC DNA]</scope>
    <source>
        <strain evidence="1 2">70-3</strain>
    </source>
</reference>
<gene>
    <name evidence="1" type="ORF">St703_14510</name>
</gene>
<accession>A0A5K7X4G1</accession>
<name>A0A5K7X4G1_9BACL</name>
<dbReference type="Proteomes" id="UP000326951">
    <property type="component" value="Chromosome"/>
</dbReference>
<dbReference type="RefSeq" id="WP_197737500.1">
    <property type="nucleotide sequence ID" value="NZ_AP021853.1"/>
</dbReference>
<evidence type="ECO:0000313" key="1">
    <source>
        <dbReference type="EMBL" id="BBN98746.1"/>
    </source>
</evidence>
<protein>
    <submittedName>
        <fullName evidence="1">Cell surface protein</fullName>
    </submittedName>
</protein>